<reference evidence="4" key="4">
    <citation type="submission" date="2025-08" db="UniProtKB">
        <authorList>
            <consortium name="Ensembl"/>
        </authorList>
    </citation>
    <scope>IDENTIFICATION</scope>
</reference>
<feature type="domain" description="USP" evidence="3">
    <location>
        <begin position="198"/>
        <end position="476"/>
    </location>
</feature>
<reference evidence="5" key="2">
    <citation type="journal article" date="2017" name="Sci. Adv.">
        <title>A tail of two voltages: Proteomic comparison of the three electric organs of the electric eel.</title>
        <authorList>
            <person name="Traeger L.L."/>
            <person name="Sabat G."/>
            <person name="Barrett-Wilt G.A."/>
            <person name="Wells G.B."/>
            <person name="Sussman M.R."/>
        </authorList>
    </citation>
    <scope>NUCLEOTIDE SEQUENCE [LARGE SCALE GENOMIC DNA]</scope>
</reference>
<reference evidence="4" key="5">
    <citation type="submission" date="2025-09" db="UniProtKB">
        <authorList>
            <consortium name="Ensembl"/>
        </authorList>
    </citation>
    <scope>IDENTIFICATION</scope>
</reference>
<name>A0A4W4E191_ELEEL</name>
<dbReference type="PANTHER" id="PTHR15294">
    <property type="entry name" value="RETINOVIN-RELATED"/>
    <property type="match status" value="1"/>
</dbReference>
<dbReference type="SUPFAM" id="SSF54001">
    <property type="entry name" value="Cysteine proteinases"/>
    <property type="match status" value="1"/>
</dbReference>
<dbReference type="InterPro" id="IPR028890">
    <property type="entry name" value="Peptidase_C98"/>
</dbReference>
<feature type="coiled-coil region" evidence="1">
    <location>
        <begin position="775"/>
        <end position="802"/>
    </location>
</feature>
<dbReference type="Pfam" id="PF15499">
    <property type="entry name" value="Peptidase_C98"/>
    <property type="match status" value="1"/>
</dbReference>
<keyword evidence="1" id="KW-0175">Coiled coil</keyword>
<evidence type="ECO:0000313" key="5">
    <source>
        <dbReference type="Proteomes" id="UP000314983"/>
    </source>
</evidence>
<dbReference type="InterPro" id="IPR033505">
    <property type="entry name" value="USPL1"/>
</dbReference>
<keyword evidence="5" id="KW-1185">Reference proteome</keyword>
<protein>
    <recommendedName>
        <fullName evidence="3">USP domain-containing protein</fullName>
    </recommendedName>
</protein>
<dbReference type="PANTHER" id="PTHR15294:SF3">
    <property type="entry name" value="SUMO-SPECIFIC ISOPEPTIDASE USPL1"/>
    <property type="match status" value="1"/>
</dbReference>
<reference evidence="4" key="3">
    <citation type="submission" date="2020-05" db="EMBL/GenBank/DDBJ databases">
        <title>Electrophorus electricus (electric eel) genome, fEleEle1, primary haplotype.</title>
        <authorList>
            <person name="Myers G."/>
            <person name="Meyer A."/>
            <person name="Fedrigo O."/>
            <person name="Formenti G."/>
            <person name="Rhie A."/>
            <person name="Tracey A."/>
            <person name="Sims Y."/>
            <person name="Jarvis E.D."/>
        </authorList>
    </citation>
    <scope>NUCLEOTIDE SEQUENCE [LARGE SCALE GENOMIC DNA]</scope>
</reference>
<dbReference type="GO" id="GO:0016926">
    <property type="term" value="P:protein desumoylation"/>
    <property type="evidence" value="ECO:0007669"/>
    <property type="project" value="TreeGrafter"/>
</dbReference>
<organism evidence="4 5">
    <name type="scientific">Electrophorus electricus</name>
    <name type="common">Electric eel</name>
    <name type="synonym">Gymnotus electricus</name>
    <dbReference type="NCBI Taxonomy" id="8005"/>
    <lineage>
        <taxon>Eukaryota</taxon>
        <taxon>Metazoa</taxon>
        <taxon>Chordata</taxon>
        <taxon>Craniata</taxon>
        <taxon>Vertebrata</taxon>
        <taxon>Euteleostomi</taxon>
        <taxon>Actinopterygii</taxon>
        <taxon>Neopterygii</taxon>
        <taxon>Teleostei</taxon>
        <taxon>Ostariophysi</taxon>
        <taxon>Gymnotiformes</taxon>
        <taxon>Gymnotoidei</taxon>
        <taxon>Gymnotidae</taxon>
        <taxon>Electrophorus</taxon>
    </lineage>
</organism>
<dbReference type="GO" id="GO:0030576">
    <property type="term" value="P:Cajal body organization"/>
    <property type="evidence" value="ECO:0007669"/>
    <property type="project" value="InterPro"/>
</dbReference>
<dbReference type="PROSITE" id="PS50235">
    <property type="entry name" value="USP_3"/>
    <property type="match status" value="1"/>
</dbReference>
<dbReference type="InterPro" id="IPR038765">
    <property type="entry name" value="Papain-like_cys_pep_sf"/>
</dbReference>
<dbReference type="GO" id="GO:0032183">
    <property type="term" value="F:SUMO binding"/>
    <property type="evidence" value="ECO:0007669"/>
    <property type="project" value="InterPro"/>
</dbReference>
<evidence type="ECO:0000256" key="2">
    <source>
        <dbReference type="SAM" id="MobiDB-lite"/>
    </source>
</evidence>
<evidence type="ECO:0000313" key="4">
    <source>
        <dbReference type="Ensembl" id="ENSEEEP00000004768.2"/>
    </source>
</evidence>
<gene>
    <name evidence="4" type="primary">USPL1</name>
</gene>
<feature type="compositionally biased region" description="Polar residues" evidence="2">
    <location>
        <begin position="656"/>
        <end position="668"/>
    </location>
</feature>
<dbReference type="OMA" id="CEDEVTR"/>
<feature type="region of interest" description="Disordered" evidence="2">
    <location>
        <begin position="569"/>
        <end position="616"/>
    </location>
</feature>
<dbReference type="Ensembl" id="ENSEEET00000004834.2">
    <property type="protein sequence ID" value="ENSEEEP00000004768.2"/>
    <property type="gene ID" value="ENSEEEG00000002497.2"/>
</dbReference>
<dbReference type="STRING" id="8005.ENSEEEP00000004768"/>
<feature type="region of interest" description="Disordered" evidence="2">
    <location>
        <begin position="656"/>
        <end position="693"/>
    </location>
</feature>
<evidence type="ECO:0000256" key="1">
    <source>
        <dbReference type="SAM" id="Coils"/>
    </source>
</evidence>
<dbReference type="InterPro" id="IPR028889">
    <property type="entry name" value="USP"/>
</dbReference>
<dbReference type="Proteomes" id="UP000314983">
    <property type="component" value="Chromosome 17"/>
</dbReference>
<accession>A0A4W4E191</accession>
<reference evidence="5" key="1">
    <citation type="journal article" date="2014" name="Science">
        <title>Nonhuman genetics. Genomic basis for the convergent evolution of electric organs.</title>
        <authorList>
            <person name="Gallant J.R."/>
            <person name="Traeger L.L."/>
            <person name="Volkening J.D."/>
            <person name="Moffett H."/>
            <person name="Chen P.H."/>
            <person name="Novina C.D."/>
            <person name="Phillips G.N.Jr."/>
            <person name="Anand R."/>
            <person name="Wells G.B."/>
            <person name="Pinch M."/>
            <person name="Guth R."/>
            <person name="Unguez G.A."/>
            <person name="Albert J.S."/>
            <person name="Zakon H.H."/>
            <person name="Samanta M.P."/>
            <person name="Sussman M.R."/>
        </authorList>
    </citation>
    <scope>NUCLEOTIDE SEQUENCE [LARGE SCALE GENOMIC DNA]</scope>
</reference>
<sequence>MPCFFLTKDEGGFNGHCPWCSAKGQTNSLHSYAVNFKESITLCTSPQCLFPLVSRPLEDVRASLSSAPHVKGSRKKPSQDDCEDFHPSPKRSKHAESDAVSEVKAGLSGFDVGDSPMSADLFEEKLFANGHNGQRVVVNGEERARTEVSTATTGYPELSGNDQVEDYVSSTQEDVGETMLLDGATPEQMEMVPTRPHLFWRNRYNLCWLDSLLVALVHFRAFSEAPCEYVSLPDNFSSRDSTVVNLYGRYKNICAYLKTKEQQCQDSAVLVPVSVLQKAERELAAFQLSLFRLLKPKLQCKLGEQETPVFALPSLLQTDDWARSVFQHTAAWEFTCTSCGYALNTCVEKTVTTFTQLVSDWHPLNAVHRAQCNNCHRKNQRRKLVFQKVSSVLTLHFVEGLPRKDVSRYSFDFQGTHYDITTIIQYDRKIEHFVTWILQPDGSWLEFDDLKYPHAITHKRFTLPAKEFHLVFWEAKSRKEDQLLDPVLEKDTPTVDTNNEGDHCQDFANSVPNDTCIVDALTVSEDSDKPLTRLDMSIGNTTLLDTFEGLSHDDIVTLTLVEVKVDAERNPQGSVERPAESTVTGTTAIPEKTSICQVPCTSEPKKSGALETSSTPAATELILPSVAKPTAPATVETLQAAGVPSNPTLSSMSYLYQQHPSHRSTPSRTPLHASPPKPDPSAEGGDVLPAKPAGLFGGFRAKNSLTPVLPRGELRHPLTKAPGPHPAAPLSQKPLYLDHTGGSAAAVRVPETWADKTALPPSAAKLALCPTDALRLKLMKKLKAKKKKLARLNQLLGKAEGVAPPRPDSTDLTSLYSVTSSTSAHSPAYDRFFC</sequence>
<dbReference type="GO" id="GO:0015030">
    <property type="term" value="C:Cajal body"/>
    <property type="evidence" value="ECO:0007669"/>
    <property type="project" value="TreeGrafter"/>
</dbReference>
<proteinExistence type="predicted"/>
<feature type="region of interest" description="Disordered" evidence="2">
    <location>
        <begin position="64"/>
        <end position="100"/>
    </location>
</feature>
<dbReference type="GeneTree" id="ENSGT00390000002316"/>
<dbReference type="AlphaFoldDB" id="A0A4W4E191"/>
<evidence type="ECO:0000259" key="3">
    <source>
        <dbReference type="PROSITE" id="PS50235"/>
    </source>
</evidence>